<dbReference type="InterPro" id="IPR043502">
    <property type="entry name" value="DNA/RNA_pol_sf"/>
</dbReference>
<dbReference type="PANTHER" id="PTHR33064:SF37">
    <property type="entry name" value="RIBONUCLEASE H"/>
    <property type="match status" value="1"/>
</dbReference>
<evidence type="ECO:0000313" key="2">
    <source>
        <dbReference type="Proteomes" id="UP001221898"/>
    </source>
</evidence>
<protein>
    <recommendedName>
        <fullName evidence="3">Reverse transcriptase domain-containing protein</fullName>
    </recommendedName>
</protein>
<sequence length="139" mass="15423">MEHRGIVRRSSSPWASSLHMLPKPDGGCWPCGDYRRLSDVTTPDHDCEEEQLSHLRILFDQLNQRGLIMNPAKCQFGLPSIDFLGHHITKDGAIPLPSKREQLAQCGGVGGDGQAVGQPIDFLWHSFRQRLPGGSGWPD</sequence>
<evidence type="ECO:0008006" key="3">
    <source>
        <dbReference type="Google" id="ProtNLM"/>
    </source>
</evidence>
<dbReference type="Proteomes" id="UP001221898">
    <property type="component" value="Unassembled WGS sequence"/>
</dbReference>
<proteinExistence type="predicted"/>
<dbReference type="EMBL" id="JAINUG010000026">
    <property type="protein sequence ID" value="KAJ8410573.1"/>
    <property type="molecule type" value="Genomic_DNA"/>
</dbReference>
<evidence type="ECO:0000313" key="1">
    <source>
        <dbReference type="EMBL" id="KAJ8410573.1"/>
    </source>
</evidence>
<comment type="caution">
    <text evidence="1">The sequence shown here is derived from an EMBL/GenBank/DDBJ whole genome shotgun (WGS) entry which is preliminary data.</text>
</comment>
<dbReference type="Gene3D" id="3.10.10.10">
    <property type="entry name" value="HIV Type 1 Reverse Transcriptase, subunit A, domain 1"/>
    <property type="match status" value="1"/>
</dbReference>
<name>A0AAD7SXN1_9TELE</name>
<gene>
    <name evidence="1" type="ORF">AAFF_G00194770</name>
</gene>
<dbReference type="InterPro" id="IPR051320">
    <property type="entry name" value="Viral_Replic_Matur_Polypro"/>
</dbReference>
<accession>A0AAD7SXN1</accession>
<dbReference type="AlphaFoldDB" id="A0AAD7SXN1"/>
<organism evidence="1 2">
    <name type="scientific">Aldrovandia affinis</name>
    <dbReference type="NCBI Taxonomy" id="143900"/>
    <lineage>
        <taxon>Eukaryota</taxon>
        <taxon>Metazoa</taxon>
        <taxon>Chordata</taxon>
        <taxon>Craniata</taxon>
        <taxon>Vertebrata</taxon>
        <taxon>Euteleostomi</taxon>
        <taxon>Actinopterygii</taxon>
        <taxon>Neopterygii</taxon>
        <taxon>Teleostei</taxon>
        <taxon>Notacanthiformes</taxon>
        <taxon>Halosauridae</taxon>
        <taxon>Aldrovandia</taxon>
    </lineage>
</organism>
<dbReference type="InterPro" id="IPR043128">
    <property type="entry name" value="Rev_trsase/Diguanyl_cyclase"/>
</dbReference>
<reference evidence="1" key="1">
    <citation type="journal article" date="2023" name="Science">
        <title>Genome structures resolve the early diversification of teleost fishes.</title>
        <authorList>
            <person name="Parey E."/>
            <person name="Louis A."/>
            <person name="Montfort J."/>
            <person name="Bouchez O."/>
            <person name="Roques C."/>
            <person name="Iampietro C."/>
            <person name="Lluch J."/>
            <person name="Castinel A."/>
            <person name="Donnadieu C."/>
            <person name="Desvignes T."/>
            <person name="Floi Bucao C."/>
            <person name="Jouanno E."/>
            <person name="Wen M."/>
            <person name="Mejri S."/>
            <person name="Dirks R."/>
            <person name="Jansen H."/>
            <person name="Henkel C."/>
            <person name="Chen W.J."/>
            <person name="Zahm M."/>
            <person name="Cabau C."/>
            <person name="Klopp C."/>
            <person name="Thompson A.W."/>
            <person name="Robinson-Rechavi M."/>
            <person name="Braasch I."/>
            <person name="Lecointre G."/>
            <person name="Bobe J."/>
            <person name="Postlethwait J.H."/>
            <person name="Berthelot C."/>
            <person name="Roest Crollius H."/>
            <person name="Guiguen Y."/>
        </authorList>
    </citation>
    <scope>NUCLEOTIDE SEQUENCE</scope>
    <source>
        <strain evidence="1">NC1722</strain>
    </source>
</reference>
<dbReference type="PANTHER" id="PTHR33064">
    <property type="entry name" value="POL PROTEIN"/>
    <property type="match status" value="1"/>
</dbReference>
<dbReference type="SUPFAM" id="SSF56672">
    <property type="entry name" value="DNA/RNA polymerases"/>
    <property type="match status" value="1"/>
</dbReference>
<dbReference type="Gene3D" id="3.30.70.270">
    <property type="match status" value="1"/>
</dbReference>
<keyword evidence="2" id="KW-1185">Reference proteome</keyword>